<sequence>MTVKAAVGQICSTACIKHNLDQCVQLVAKAALGGAQILFLPEASDYIAADAQASLQLAAPQSSSPFLQGLRAAAQEHAIAVHVGIHATTATTAKLLNRVLYIQPDGQIDQAATYDKLHVFDYGSLRESATVQPGARLTPPFDSPVGRIGSLICFDVRFPEPGLALAQPARSSPWAARPAQVLTYPSAFTVPTGRAHWETLLRARAIETQSWVVAAAQAGRHNAVRVSYGHSMVVDPWGEVKLRLGGVADEDALAEQVAGQLGFVEVDVQLVERTRQQMPLQRRLDVYHLECTNL</sequence>
<dbReference type="EMBL" id="NJET01000006">
    <property type="protein sequence ID" value="PHH66686.1"/>
    <property type="molecule type" value="Genomic_DNA"/>
</dbReference>
<organism evidence="3 4">
    <name type="scientific">Ophiocordyceps australis</name>
    <dbReference type="NCBI Taxonomy" id="1399860"/>
    <lineage>
        <taxon>Eukaryota</taxon>
        <taxon>Fungi</taxon>
        <taxon>Dikarya</taxon>
        <taxon>Ascomycota</taxon>
        <taxon>Pezizomycotina</taxon>
        <taxon>Sordariomycetes</taxon>
        <taxon>Hypocreomycetidae</taxon>
        <taxon>Hypocreales</taxon>
        <taxon>Ophiocordycipitaceae</taxon>
        <taxon>Ophiocordyceps</taxon>
    </lineage>
</organism>
<dbReference type="InterPro" id="IPR036526">
    <property type="entry name" value="C-N_Hydrolase_sf"/>
</dbReference>
<dbReference type="STRING" id="1399860.A0A2C5YG57"/>
<dbReference type="GO" id="GO:0016811">
    <property type="term" value="F:hydrolase activity, acting on carbon-nitrogen (but not peptide) bonds, in linear amides"/>
    <property type="evidence" value="ECO:0007669"/>
    <property type="project" value="InterPro"/>
</dbReference>
<dbReference type="InterPro" id="IPR045254">
    <property type="entry name" value="Nit1/2_C-N_Hydrolase"/>
</dbReference>
<dbReference type="AlphaFoldDB" id="A0A2C5YG57"/>
<dbReference type="CDD" id="cd07572">
    <property type="entry name" value="nit"/>
    <property type="match status" value="1"/>
</dbReference>
<dbReference type="Proteomes" id="UP000226192">
    <property type="component" value="Unassembled WGS sequence"/>
</dbReference>
<dbReference type="SUPFAM" id="SSF56317">
    <property type="entry name" value="Carbon-nitrogen hydrolase"/>
    <property type="match status" value="1"/>
</dbReference>
<dbReference type="Pfam" id="PF00795">
    <property type="entry name" value="CN_hydrolase"/>
    <property type="match status" value="1"/>
</dbReference>
<evidence type="ECO:0000313" key="3">
    <source>
        <dbReference type="EMBL" id="PHH66686.1"/>
    </source>
</evidence>
<feature type="domain" description="CN hydrolase" evidence="2">
    <location>
        <begin position="3"/>
        <end position="268"/>
    </location>
</feature>
<gene>
    <name evidence="3" type="ORF">CDD81_6523</name>
</gene>
<keyword evidence="4" id="KW-1185">Reference proteome</keyword>
<name>A0A2C5YG57_9HYPO</name>
<dbReference type="InterPro" id="IPR003010">
    <property type="entry name" value="C-N_Hydrolase"/>
</dbReference>
<dbReference type="Gene3D" id="3.60.110.10">
    <property type="entry name" value="Carbon-nitrogen hydrolase"/>
    <property type="match status" value="1"/>
</dbReference>
<comment type="caution">
    <text evidence="3">The sequence shown here is derived from an EMBL/GenBank/DDBJ whole genome shotgun (WGS) entry which is preliminary data.</text>
</comment>
<evidence type="ECO:0000256" key="1">
    <source>
        <dbReference type="ARBA" id="ARBA00022801"/>
    </source>
</evidence>
<keyword evidence="1" id="KW-0378">Hydrolase</keyword>
<protein>
    <recommendedName>
        <fullName evidence="2">CN hydrolase domain-containing protein</fullName>
    </recommendedName>
</protein>
<proteinExistence type="predicted"/>
<accession>A0A2C5YG57</accession>
<dbReference type="OrthoDB" id="10250282at2759"/>
<dbReference type="PANTHER" id="PTHR23088:SF27">
    <property type="entry name" value="DEAMINATED GLUTATHIONE AMIDASE"/>
    <property type="match status" value="1"/>
</dbReference>
<dbReference type="PROSITE" id="PS50263">
    <property type="entry name" value="CN_HYDROLASE"/>
    <property type="match status" value="1"/>
</dbReference>
<evidence type="ECO:0000259" key="2">
    <source>
        <dbReference type="PROSITE" id="PS50263"/>
    </source>
</evidence>
<dbReference type="PANTHER" id="PTHR23088">
    <property type="entry name" value="NITRILASE-RELATED"/>
    <property type="match status" value="1"/>
</dbReference>
<evidence type="ECO:0000313" key="4">
    <source>
        <dbReference type="Proteomes" id="UP000226192"/>
    </source>
</evidence>
<reference evidence="3 4" key="1">
    <citation type="submission" date="2017-06" db="EMBL/GenBank/DDBJ databases">
        <title>Ant-infecting Ophiocordyceps genomes reveal a high diversity of potential behavioral manipulation genes and a possible major role for enterotoxins.</title>
        <authorList>
            <person name="De Bekker C."/>
            <person name="Evans H.C."/>
            <person name="Brachmann A."/>
            <person name="Hughes D.P."/>
        </authorList>
    </citation>
    <scope>NUCLEOTIDE SEQUENCE [LARGE SCALE GENOMIC DNA]</scope>
    <source>
        <strain evidence="3 4">Map64</strain>
    </source>
</reference>